<dbReference type="PANTHER" id="PTHR34488:SF1">
    <property type="entry name" value="SI:CH211-245H14.1-RELATED"/>
    <property type="match status" value="1"/>
</dbReference>
<dbReference type="AlphaFoldDB" id="A0AA88NRR4"/>
<name>A0AA88NRR4_TACVA</name>
<proteinExistence type="predicted"/>
<dbReference type="EMBL" id="JAVHJS010000003">
    <property type="protein sequence ID" value="KAK2864261.1"/>
    <property type="molecule type" value="Genomic_DNA"/>
</dbReference>
<sequence>MANILHQILTNRYFYDFVYTINVCVESERPVIKDIRAAICGRLSEILNVINHDEEEKSDVNVFFCPIVSRAGTDIQEALTRVRGDKPTIVFILHHTFNTESTPPNSSRYDRENLLMVDILFHEDSGLLSCPKNNEAITKAGNYLKKYAEPQKKVKKSVMIVGCGIALYTAWKIFSLKPWNSRSRLRLSYHCSLLPNLLIEATTKMQSSKVVVALTHELKVERNCLHSRNNEINHANT</sequence>
<keyword evidence="2" id="KW-1185">Reference proteome</keyword>
<evidence type="ECO:0000313" key="1">
    <source>
        <dbReference type="EMBL" id="KAK2864261.1"/>
    </source>
</evidence>
<reference evidence="1" key="1">
    <citation type="submission" date="2023-08" db="EMBL/GenBank/DDBJ databases">
        <title>Pelteobagrus vachellii genome.</title>
        <authorList>
            <person name="Liu H."/>
        </authorList>
    </citation>
    <scope>NUCLEOTIDE SEQUENCE</scope>
    <source>
        <strain evidence="1">PRFRI_2022a</strain>
        <tissue evidence="1">Muscle</tissue>
    </source>
</reference>
<comment type="caution">
    <text evidence="1">The sequence shown here is derived from an EMBL/GenBank/DDBJ whole genome shotgun (WGS) entry which is preliminary data.</text>
</comment>
<protein>
    <submittedName>
        <fullName evidence="1">Uncharacterized protein</fullName>
    </submittedName>
</protein>
<accession>A0AA88NRR4</accession>
<gene>
    <name evidence="1" type="ORF">Q7C36_003415</name>
</gene>
<dbReference type="Proteomes" id="UP001187315">
    <property type="component" value="Unassembled WGS sequence"/>
</dbReference>
<evidence type="ECO:0000313" key="2">
    <source>
        <dbReference type="Proteomes" id="UP001187315"/>
    </source>
</evidence>
<organism evidence="1 2">
    <name type="scientific">Tachysurus vachellii</name>
    <name type="common">Darkbarbel catfish</name>
    <name type="synonym">Pelteobagrus vachellii</name>
    <dbReference type="NCBI Taxonomy" id="175792"/>
    <lineage>
        <taxon>Eukaryota</taxon>
        <taxon>Metazoa</taxon>
        <taxon>Chordata</taxon>
        <taxon>Craniata</taxon>
        <taxon>Vertebrata</taxon>
        <taxon>Euteleostomi</taxon>
        <taxon>Actinopterygii</taxon>
        <taxon>Neopterygii</taxon>
        <taxon>Teleostei</taxon>
        <taxon>Ostariophysi</taxon>
        <taxon>Siluriformes</taxon>
        <taxon>Bagridae</taxon>
        <taxon>Tachysurus</taxon>
    </lineage>
</organism>
<dbReference type="PANTHER" id="PTHR34488">
    <property type="entry name" value="SI:CH211-245H14.1-RELATED"/>
    <property type="match status" value="1"/>
</dbReference>